<comment type="caution">
    <text evidence="5">The sequence shown here is derived from an EMBL/GenBank/DDBJ whole genome shotgun (WGS) entry which is preliminary data.</text>
</comment>
<keyword evidence="7" id="KW-1185">Reference proteome</keyword>
<organism evidence="5">
    <name type="scientific">Cladocopium goreaui</name>
    <dbReference type="NCBI Taxonomy" id="2562237"/>
    <lineage>
        <taxon>Eukaryota</taxon>
        <taxon>Sar</taxon>
        <taxon>Alveolata</taxon>
        <taxon>Dinophyceae</taxon>
        <taxon>Suessiales</taxon>
        <taxon>Symbiodiniaceae</taxon>
        <taxon>Cladocopium</taxon>
    </lineage>
</organism>
<protein>
    <submittedName>
        <fullName evidence="6">Amidohydrolase YhaA</fullName>
    </submittedName>
</protein>
<dbReference type="Pfam" id="PF01546">
    <property type="entry name" value="Peptidase_M20"/>
    <property type="match status" value="1"/>
</dbReference>
<dbReference type="InterPro" id="IPR046342">
    <property type="entry name" value="CBS_dom_sf"/>
</dbReference>
<evidence type="ECO:0000313" key="6">
    <source>
        <dbReference type="EMBL" id="CAL4759224.1"/>
    </source>
</evidence>
<feature type="domain" description="CBS" evidence="4">
    <location>
        <begin position="18"/>
        <end position="74"/>
    </location>
</feature>
<dbReference type="Pfam" id="PF00571">
    <property type="entry name" value="CBS"/>
    <property type="match status" value="2"/>
</dbReference>
<dbReference type="EMBL" id="CAMXCT010000001">
    <property type="protein sequence ID" value="CAI3971912.1"/>
    <property type="molecule type" value="Genomic_DNA"/>
</dbReference>
<dbReference type="Pfam" id="PF07687">
    <property type="entry name" value="M20_dimer"/>
    <property type="match status" value="1"/>
</dbReference>
<evidence type="ECO:0000256" key="2">
    <source>
        <dbReference type="ARBA" id="ARBA00022801"/>
    </source>
</evidence>
<gene>
    <name evidence="5" type="ORF">C1SCF055_LOCUS502</name>
</gene>
<name>A0A9P1BEJ3_9DINO</name>
<dbReference type="InterPro" id="IPR017439">
    <property type="entry name" value="Amidohydrolase"/>
</dbReference>
<keyword evidence="2" id="KW-0378">Hydrolase</keyword>
<evidence type="ECO:0000256" key="3">
    <source>
        <dbReference type="PROSITE-ProRule" id="PRU00703"/>
    </source>
</evidence>
<dbReference type="EMBL" id="CAMXCT020000001">
    <property type="protein sequence ID" value="CAL1125287.1"/>
    <property type="molecule type" value="Genomic_DNA"/>
</dbReference>
<dbReference type="SMART" id="SM00116">
    <property type="entry name" value="CBS"/>
    <property type="match status" value="2"/>
</dbReference>
<keyword evidence="3" id="KW-0129">CBS domain</keyword>
<dbReference type="InterPro" id="IPR036264">
    <property type="entry name" value="Bact_exopeptidase_dim_dom"/>
</dbReference>
<evidence type="ECO:0000313" key="7">
    <source>
        <dbReference type="Proteomes" id="UP001152797"/>
    </source>
</evidence>
<dbReference type="Gene3D" id="3.40.630.10">
    <property type="entry name" value="Zn peptidases"/>
    <property type="match status" value="1"/>
</dbReference>
<dbReference type="SUPFAM" id="SSF53187">
    <property type="entry name" value="Zn-dependent exopeptidases"/>
    <property type="match status" value="1"/>
</dbReference>
<dbReference type="FunFam" id="3.30.70.360:FF:000014">
    <property type="entry name" value="N-acyl-L-amino acid amidohydrolase"/>
    <property type="match status" value="1"/>
</dbReference>
<dbReference type="PROSITE" id="PS51371">
    <property type="entry name" value="CBS"/>
    <property type="match status" value="2"/>
</dbReference>
<evidence type="ECO:0000259" key="4">
    <source>
        <dbReference type="PROSITE" id="PS51371"/>
    </source>
</evidence>
<dbReference type="GO" id="GO:0016787">
    <property type="term" value="F:hydrolase activity"/>
    <property type="evidence" value="ECO:0007669"/>
    <property type="project" value="UniProtKB-KW"/>
</dbReference>
<feature type="domain" description="CBS" evidence="4">
    <location>
        <begin position="107"/>
        <end position="163"/>
    </location>
</feature>
<evidence type="ECO:0000313" key="5">
    <source>
        <dbReference type="EMBL" id="CAI3971912.1"/>
    </source>
</evidence>
<dbReference type="Gene3D" id="3.10.580.10">
    <property type="entry name" value="CBS-domain"/>
    <property type="match status" value="1"/>
</dbReference>
<dbReference type="PANTHER" id="PTHR11014:SF63">
    <property type="entry name" value="METALLOPEPTIDASE, PUTATIVE (AFU_ORTHOLOGUE AFUA_6G09600)-RELATED"/>
    <property type="match status" value="1"/>
</dbReference>
<sequence>MGAQATDGVYGQRVKQAMVSDVVAVSPTDTLSEALTLMVENKVSALPVTDSRDRCLGVISASDLLGLTKDLGDELNELSHTGGLAKDLLVEHLSESDLLTEPVQDLMTEQVVNIGPEDTLAKAASLMVRNRIHRLAVVDGSNHVLGVLSTMDILRAFSEEVFEQMVSIRRDLHQHPELSRRESRTLDQICKHLDRLGIQYRKGVAGNGVVAEIPGRNPQLPKIALRADIDALPIQEETGLPFTSSSDGVMHACGHDGHTSMLLGAAECIVAEANLPASVRLLFQPAEETGDGATAMIAEGALEDVGLIFGGHLDRHYPTGDIVITDGAVNASSDRFQIDIAGQGGHGARPHETIDAVVVGSLLVMAIQTIVSREINPAHPSVISVGRFNAGTASNVIAGAAQLTGTIRSQDQEVRVHLQQSLQRIAASVGQLHGARMEVTIDEGTPPVINPPEIADLARLAARRVVAEEHVIPMPTANMGGEDFGRYLEHVPGCYVRIGARFEDRDNYPAHSSKFDFNEQALGIGAAYYHSLALSAGRHLAEKHSL</sequence>
<dbReference type="NCBIfam" id="TIGR01891">
    <property type="entry name" value="amidohydrolases"/>
    <property type="match status" value="1"/>
</dbReference>
<proteinExistence type="inferred from homology"/>
<dbReference type="AlphaFoldDB" id="A0A9P1BEJ3"/>
<evidence type="ECO:0000256" key="1">
    <source>
        <dbReference type="ARBA" id="ARBA00006153"/>
    </source>
</evidence>
<dbReference type="SUPFAM" id="SSF55031">
    <property type="entry name" value="Bacterial exopeptidase dimerisation domain"/>
    <property type="match status" value="1"/>
</dbReference>
<reference evidence="6 7" key="2">
    <citation type="submission" date="2024-05" db="EMBL/GenBank/DDBJ databases">
        <authorList>
            <person name="Chen Y."/>
            <person name="Shah S."/>
            <person name="Dougan E. K."/>
            <person name="Thang M."/>
            <person name="Chan C."/>
        </authorList>
    </citation>
    <scope>NUCLEOTIDE SEQUENCE [LARGE SCALE GENOMIC DNA]</scope>
</reference>
<reference evidence="5" key="1">
    <citation type="submission" date="2022-10" db="EMBL/GenBank/DDBJ databases">
        <authorList>
            <person name="Chen Y."/>
            <person name="Dougan E. K."/>
            <person name="Chan C."/>
            <person name="Rhodes N."/>
            <person name="Thang M."/>
        </authorList>
    </citation>
    <scope>NUCLEOTIDE SEQUENCE</scope>
</reference>
<dbReference type="Gene3D" id="3.30.70.360">
    <property type="match status" value="1"/>
</dbReference>
<dbReference type="InterPro" id="IPR002933">
    <property type="entry name" value="Peptidase_M20"/>
</dbReference>
<dbReference type="SUPFAM" id="SSF54631">
    <property type="entry name" value="CBS-domain pair"/>
    <property type="match status" value="1"/>
</dbReference>
<dbReference type="OrthoDB" id="6119954at2759"/>
<dbReference type="Proteomes" id="UP001152797">
    <property type="component" value="Unassembled WGS sequence"/>
</dbReference>
<dbReference type="InterPro" id="IPR000644">
    <property type="entry name" value="CBS_dom"/>
</dbReference>
<dbReference type="InterPro" id="IPR011650">
    <property type="entry name" value="Peptidase_M20_dimer"/>
</dbReference>
<dbReference type="EMBL" id="CAMXCT030000001">
    <property type="protein sequence ID" value="CAL4759224.1"/>
    <property type="molecule type" value="Genomic_DNA"/>
</dbReference>
<accession>A0A9P1BEJ3</accession>
<comment type="similarity">
    <text evidence="1">Belongs to the peptidase M20 family.</text>
</comment>
<dbReference type="PANTHER" id="PTHR11014">
    <property type="entry name" value="PEPTIDASE M20 FAMILY MEMBER"/>
    <property type="match status" value="1"/>
</dbReference>